<dbReference type="InterPro" id="IPR021321">
    <property type="entry name" value="DUF2922"/>
</dbReference>
<gene>
    <name evidence="1" type="ORF">GTO91_15145</name>
</gene>
<proteinExistence type="predicted"/>
<comment type="caution">
    <text evidence="1">The sequence shown here is derived from an EMBL/GenBank/DDBJ whole genome shotgun (WGS) entry which is preliminary data.</text>
</comment>
<dbReference type="Proteomes" id="UP000463470">
    <property type="component" value="Unassembled WGS sequence"/>
</dbReference>
<organism evidence="1 2">
    <name type="scientific">Heliomicrobium undosum</name>
    <dbReference type="NCBI Taxonomy" id="121734"/>
    <lineage>
        <taxon>Bacteria</taxon>
        <taxon>Bacillati</taxon>
        <taxon>Bacillota</taxon>
        <taxon>Clostridia</taxon>
        <taxon>Eubacteriales</taxon>
        <taxon>Heliobacteriaceae</taxon>
        <taxon>Heliomicrobium</taxon>
    </lineage>
</organism>
<reference evidence="1 2" key="1">
    <citation type="submission" date="2020-01" db="EMBL/GenBank/DDBJ databases">
        <title>Whole-genome sequence of Heliobacterium undosum DSM 13378.</title>
        <authorList>
            <person name="Kyndt J.A."/>
            <person name="Meyer T.E."/>
        </authorList>
    </citation>
    <scope>NUCLEOTIDE SEQUENCE [LARGE SCALE GENOMIC DNA]</scope>
    <source>
        <strain evidence="1 2">DSM 13378</strain>
    </source>
</reference>
<sequence length="74" mass="8015">MASKETLELVFTNQLGREVVLRVKDPKADLTPAQVTAAMDTIIASNVFTTAGGDLVNKKDVRLVSSNVTDLWNP</sequence>
<accession>A0A845L8U6</accession>
<evidence type="ECO:0000313" key="1">
    <source>
        <dbReference type="EMBL" id="MZP31050.1"/>
    </source>
</evidence>
<protein>
    <submittedName>
        <fullName evidence="1">DUF2922 family protein</fullName>
    </submittedName>
</protein>
<keyword evidence="2" id="KW-1185">Reference proteome</keyword>
<name>A0A845L8U6_9FIRM</name>
<dbReference type="AlphaFoldDB" id="A0A845L8U6"/>
<dbReference type="OrthoDB" id="9795264at2"/>
<dbReference type="EMBL" id="WXEY01000024">
    <property type="protein sequence ID" value="MZP31050.1"/>
    <property type="molecule type" value="Genomic_DNA"/>
</dbReference>
<dbReference type="Pfam" id="PF11148">
    <property type="entry name" value="DUF2922"/>
    <property type="match status" value="1"/>
</dbReference>
<evidence type="ECO:0000313" key="2">
    <source>
        <dbReference type="Proteomes" id="UP000463470"/>
    </source>
</evidence>
<dbReference type="RefSeq" id="WP_161259571.1">
    <property type="nucleotide sequence ID" value="NZ_WXEY01000024.1"/>
</dbReference>